<reference evidence="2 3" key="1">
    <citation type="submission" date="2019-12" db="EMBL/GenBank/DDBJ databases">
        <authorList>
            <person name="Floudas D."/>
            <person name="Bentzer J."/>
            <person name="Ahren D."/>
            <person name="Johansson T."/>
            <person name="Persson P."/>
            <person name="Tunlid A."/>
        </authorList>
    </citation>
    <scope>NUCLEOTIDE SEQUENCE [LARGE SCALE GENOMIC DNA]</scope>
    <source>
        <strain evidence="2 3">CBS 102.39</strain>
    </source>
</reference>
<organism evidence="2 3">
    <name type="scientific">Agrocybe pediades</name>
    <dbReference type="NCBI Taxonomy" id="84607"/>
    <lineage>
        <taxon>Eukaryota</taxon>
        <taxon>Fungi</taxon>
        <taxon>Dikarya</taxon>
        <taxon>Basidiomycota</taxon>
        <taxon>Agaricomycotina</taxon>
        <taxon>Agaricomycetes</taxon>
        <taxon>Agaricomycetidae</taxon>
        <taxon>Agaricales</taxon>
        <taxon>Agaricineae</taxon>
        <taxon>Strophariaceae</taxon>
        <taxon>Agrocybe</taxon>
    </lineage>
</organism>
<feature type="compositionally biased region" description="Basic and acidic residues" evidence="1">
    <location>
        <begin position="73"/>
        <end position="84"/>
    </location>
</feature>
<evidence type="ECO:0000313" key="3">
    <source>
        <dbReference type="Proteomes" id="UP000521872"/>
    </source>
</evidence>
<proteinExistence type="predicted"/>
<comment type="caution">
    <text evidence="2">The sequence shown here is derived from an EMBL/GenBank/DDBJ whole genome shotgun (WGS) entry which is preliminary data.</text>
</comment>
<name>A0A8H4VMP7_9AGAR</name>
<gene>
    <name evidence="2" type="ORF">D9613_003207</name>
</gene>
<evidence type="ECO:0008006" key="4">
    <source>
        <dbReference type="Google" id="ProtNLM"/>
    </source>
</evidence>
<evidence type="ECO:0000256" key="1">
    <source>
        <dbReference type="SAM" id="MobiDB-lite"/>
    </source>
</evidence>
<dbReference type="AlphaFoldDB" id="A0A8H4VMP7"/>
<dbReference type="Proteomes" id="UP000521872">
    <property type="component" value="Unassembled WGS sequence"/>
</dbReference>
<protein>
    <recommendedName>
        <fullName evidence="4">rRNA-processing protein FYV7</fullName>
    </recommendedName>
</protein>
<feature type="compositionally biased region" description="Basic residues" evidence="1">
    <location>
        <begin position="96"/>
        <end position="105"/>
    </location>
</feature>
<feature type="region of interest" description="Disordered" evidence="1">
    <location>
        <begin position="1"/>
        <end position="24"/>
    </location>
</feature>
<feature type="region of interest" description="Disordered" evidence="1">
    <location>
        <begin position="40"/>
        <end position="201"/>
    </location>
</feature>
<dbReference type="EMBL" id="JAACJL010000044">
    <property type="protein sequence ID" value="KAF4615252.1"/>
    <property type="molecule type" value="Genomic_DNA"/>
</dbReference>
<feature type="compositionally biased region" description="Basic and acidic residues" evidence="1">
    <location>
        <begin position="138"/>
        <end position="160"/>
    </location>
</feature>
<accession>A0A8H4VMP7</accession>
<keyword evidence="3" id="KW-1185">Reference proteome</keyword>
<evidence type="ECO:0000313" key="2">
    <source>
        <dbReference type="EMBL" id="KAF4615252.1"/>
    </source>
</evidence>
<sequence>MPDSVVTAPKRKNPPRFDHHPKNRAIALKKAWVEKTKIKSKWKAQKRKEDLASQAKLEIPTYSDEEDNAPGSKDFESKAGEAEKPTTTSDEEPKKAHLHPSRAHIHPSLPVKRTKVSTPRLEAATEAEERPSKKRRTTSSEEAPKDATKPSLRDLEKEAYSKSTLHTFKSDPLKKHSGRGNSTGGRRQETGRGQPNMKLRMNAILERIKQNYT</sequence>